<protein>
    <submittedName>
        <fullName evidence="1">tRNA (Mo5U34)-methyltransferase protein</fullName>
    </submittedName>
</protein>
<dbReference type="Pfam" id="PF08003">
    <property type="entry name" value="Methyltransf_9"/>
    <property type="match status" value="1"/>
</dbReference>
<dbReference type="PANTHER" id="PTHR43464">
    <property type="entry name" value="METHYLTRANSFERASE"/>
    <property type="match status" value="1"/>
</dbReference>
<dbReference type="Proteomes" id="UP000078551">
    <property type="component" value="Chromosome"/>
</dbReference>
<accession>A0ABM6CBJ8</accession>
<dbReference type="CDD" id="cd02440">
    <property type="entry name" value="AdoMet_MTases"/>
    <property type="match status" value="1"/>
</dbReference>
<reference evidence="1 2" key="1">
    <citation type="submission" date="2015-11" db="EMBL/GenBank/DDBJ databases">
        <title>The limits of bacterial species coexistence and the symbiotic plasmid transference in sympatric Rhizobium populations.</title>
        <authorList>
            <person name="Perez-Carrascal O.M."/>
            <person name="VanInsberghe D."/>
            <person name="Juarez S."/>
            <person name="Polz M.F."/>
            <person name="Vinuesa P."/>
            <person name="Gonzalez V."/>
        </authorList>
    </citation>
    <scope>NUCLEOTIDE SEQUENCE [LARGE SCALE GENOMIC DNA]</scope>
    <source>
        <strain evidence="1 2">N771</strain>
    </source>
</reference>
<dbReference type="PANTHER" id="PTHR43464:SF95">
    <property type="entry name" value="TRNA U34 CARBOXYMETHYLTRANSFERASE"/>
    <property type="match status" value="1"/>
</dbReference>
<organism evidence="1 2">
    <name type="scientific">Rhizobium phaseoli</name>
    <dbReference type="NCBI Taxonomy" id="396"/>
    <lineage>
        <taxon>Bacteria</taxon>
        <taxon>Pseudomonadati</taxon>
        <taxon>Pseudomonadota</taxon>
        <taxon>Alphaproteobacteria</taxon>
        <taxon>Hyphomicrobiales</taxon>
        <taxon>Rhizobiaceae</taxon>
        <taxon>Rhizobium/Agrobacterium group</taxon>
        <taxon>Rhizobium</taxon>
    </lineage>
</organism>
<evidence type="ECO:0000313" key="1">
    <source>
        <dbReference type="EMBL" id="ANL85608.1"/>
    </source>
</evidence>
<dbReference type="InterPro" id="IPR027555">
    <property type="entry name" value="Mo5U34_MeTrfas-like"/>
</dbReference>
<dbReference type="NCBIfam" id="TIGR04290">
    <property type="entry name" value="meth_Rta_06860"/>
    <property type="match status" value="1"/>
</dbReference>
<keyword evidence="2" id="KW-1185">Reference proteome</keyword>
<dbReference type="Gene3D" id="3.40.50.150">
    <property type="entry name" value="Vaccinia Virus protein VP39"/>
    <property type="match status" value="1"/>
</dbReference>
<dbReference type="InterPro" id="IPR027554">
    <property type="entry name" value="Meth_Rta_06860"/>
</dbReference>
<dbReference type="SUPFAM" id="SSF53335">
    <property type="entry name" value="S-adenosyl-L-methionine-dependent methyltransferases"/>
    <property type="match status" value="1"/>
</dbReference>
<proteinExistence type="predicted"/>
<dbReference type="InterPro" id="IPR029063">
    <property type="entry name" value="SAM-dependent_MTases_sf"/>
</dbReference>
<sequence length="271" mass="30786">MNEKARLESDIAALGPWFHNLRINGVQTAPDHFLGDYPSFKWAHFQQVVPEDLRGCSVLDIGCNAGFYSLEMKRRNAGRVVGIDSDPHYLRQAEFAARQTGEDIEFKLMSVYEVEKLKERFDLVLFMGVLYHLRHPLLALDLLHEHVVGGKMLFQCMQRGEEQVAALSKNYDFSDTAIFEQRGFPKLYFVEERYAGDPTNWFIPNKAAVEAMLRSAGFVIRANPEPEVYLVEHGTRHQMAEPPPSLCQQNFTQMASAVRVEPIPASDPGNV</sequence>
<gene>
    <name evidence="1" type="ORF">AMC81_CH02850</name>
</gene>
<dbReference type="GeneID" id="45958132"/>
<dbReference type="EMBL" id="CP013568">
    <property type="protein sequence ID" value="ANL85608.1"/>
    <property type="molecule type" value="Genomic_DNA"/>
</dbReference>
<name>A0ABM6CBJ8_9HYPH</name>
<evidence type="ECO:0000313" key="2">
    <source>
        <dbReference type="Proteomes" id="UP000078551"/>
    </source>
</evidence>
<dbReference type="RefSeq" id="WP_225880689.1">
    <property type="nucleotide sequence ID" value="NZ_CP013522.1"/>
</dbReference>